<keyword evidence="3" id="KW-0732">Signal</keyword>
<dbReference type="SUPFAM" id="SSF63825">
    <property type="entry name" value="YWTD domain"/>
    <property type="match status" value="1"/>
</dbReference>
<dbReference type="Pfam" id="PF01436">
    <property type="entry name" value="NHL"/>
    <property type="match status" value="4"/>
</dbReference>
<organism evidence="4 5">
    <name type="scientific">Mucilaginibacter frigoritolerans</name>
    <dbReference type="NCBI Taxonomy" id="652788"/>
    <lineage>
        <taxon>Bacteria</taxon>
        <taxon>Pseudomonadati</taxon>
        <taxon>Bacteroidota</taxon>
        <taxon>Sphingobacteriia</taxon>
        <taxon>Sphingobacteriales</taxon>
        <taxon>Sphingobacteriaceae</taxon>
        <taxon>Mucilaginibacter</taxon>
    </lineage>
</organism>
<gene>
    <name evidence="4" type="ORF">JN11_02773</name>
</gene>
<protein>
    <submittedName>
        <fullName evidence="4">NHL repeat-containing protein</fullName>
    </submittedName>
</protein>
<evidence type="ECO:0000313" key="5">
    <source>
        <dbReference type="Proteomes" id="UP000317010"/>
    </source>
</evidence>
<name>A0A562U2C3_9SPHI</name>
<feature type="repeat" description="NHL" evidence="2">
    <location>
        <begin position="171"/>
        <end position="195"/>
    </location>
</feature>
<feature type="chain" id="PRO_5022020253" evidence="3">
    <location>
        <begin position="25"/>
        <end position="471"/>
    </location>
</feature>
<accession>A0A562U2C3</accession>
<dbReference type="CDD" id="cd14953">
    <property type="entry name" value="NHL_like_1"/>
    <property type="match status" value="1"/>
</dbReference>
<comment type="caution">
    <text evidence="4">The sequence shown here is derived from an EMBL/GenBank/DDBJ whole genome shotgun (WGS) entry which is preliminary data.</text>
</comment>
<dbReference type="InterPro" id="IPR011042">
    <property type="entry name" value="6-blade_b-propeller_TolB-like"/>
</dbReference>
<dbReference type="AlphaFoldDB" id="A0A562U2C3"/>
<dbReference type="PROSITE" id="PS51125">
    <property type="entry name" value="NHL"/>
    <property type="match status" value="2"/>
</dbReference>
<keyword evidence="1" id="KW-0677">Repeat</keyword>
<evidence type="ECO:0000313" key="4">
    <source>
        <dbReference type="EMBL" id="TWI99456.1"/>
    </source>
</evidence>
<evidence type="ECO:0000256" key="3">
    <source>
        <dbReference type="SAM" id="SignalP"/>
    </source>
</evidence>
<dbReference type="OrthoDB" id="791543at2"/>
<dbReference type="PANTHER" id="PTHR13833">
    <property type="match status" value="1"/>
</dbReference>
<feature type="repeat" description="NHL" evidence="2">
    <location>
        <begin position="438"/>
        <end position="468"/>
    </location>
</feature>
<dbReference type="RefSeq" id="WP_144913373.1">
    <property type="nucleotide sequence ID" value="NZ_VLLI01000007.1"/>
</dbReference>
<dbReference type="InterPro" id="IPR001258">
    <property type="entry name" value="NHL_repeat"/>
</dbReference>
<sequence length="471" mass="48319">MKNPLLRILFLPSFVLLIALTGTGCSKSSTTGTTDTSIPTVVTNGVIINVTTTTAESGGTITNFGYSVLTANGVCYSSTNSTPTTADSKTSDALQLQGLGNYAYTSELTGLTPNTTYYVRAYTTNGLGTGYGGVTKFTTSSSLTALSATVSTFAGSATPGSTDGTGTSATFNNPQGLAVDSKGNIFVSDTYNNKIREISPAGVVTTYAGDGNAGLQNGPIATAEFYAPAGLAFDSQGNLYVADVGNNVIREITTAGVVSTFSGNGYQGFVDGSTASSIEYDTPTDVAFDSAGNLYITDRGNNVIRKVTPAGVASSLSGYPIKPNAGYINGTNQSVEFNYPNGLVLDASNNVYVADQSNSAIRKVTTPDGVTTTVAGGAIQKTVLNLPSAIAIDKTGNLFITDESGRVLEYTTGNVLYVLAGTANVSGYTDGTGTAALFSNPQAIAVDASGNIYVADKNNNCIRKIVVTLIQ</sequence>
<dbReference type="EMBL" id="VLLI01000007">
    <property type="protein sequence ID" value="TWI99456.1"/>
    <property type="molecule type" value="Genomic_DNA"/>
</dbReference>
<reference evidence="4 5" key="1">
    <citation type="submission" date="2019-07" db="EMBL/GenBank/DDBJ databases">
        <title>Genomic Encyclopedia of Archaeal and Bacterial Type Strains, Phase II (KMG-II): from individual species to whole genera.</title>
        <authorList>
            <person name="Goeker M."/>
        </authorList>
    </citation>
    <scope>NUCLEOTIDE SEQUENCE [LARGE SCALE GENOMIC DNA]</scope>
    <source>
        <strain evidence="4 5">ATCC BAA-1854</strain>
    </source>
</reference>
<keyword evidence="5" id="KW-1185">Reference proteome</keyword>
<dbReference type="Proteomes" id="UP000317010">
    <property type="component" value="Unassembled WGS sequence"/>
</dbReference>
<dbReference type="PROSITE" id="PS51257">
    <property type="entry name" value="PROKAR_LIPOPROTEIN"/>
    <property type="match status" value="1"/>
</dbReference>
<evidence type="ECO:0000256" key="1">
    <source>
        <dbReference type="ARBA" id="ARBA00022737"/>
    </source>
</evidence>
<dbReference type="Gene3D" id="2.120.10.30">
    <property type="entry name" value="TolB, C-terminal domain"/>
    <property type="match status" value="3"/>
</dbReference>
<proteinExistence type="predicted"/>
<evidence type="ECO:0000256" key="2">
    <source>
        <dbReference type="PROSITE-ProRule" id="PRU00504"/>
    </source>
</evidence>
<dbReference type="PANTHER" id="PTHR13833:SF71">
    <property type="entry name" value="NHL DOMAIN-CONTAINING PROTEIN"/>
    <property type="match status" value="1"/>
</dbReference>
<dbReference type="Gene3D" id="2.40.10.500">
    <property type="match status" value="1"/>
</dbReference>
<feature type="signal peptide" evidence="3">
    <location>
        <begin position="1"/>
        <end position="24"/>
    </location>
</feature>